<dbReference type="EMBL" id="MT143283">
    <property type="protein sequence ID" value="QJA95069.1"/>
    <property type="molecule type" value="Genomic_DNA"/>
</dbReference>
<protein>
    <submittedName>
        <fullName evidence="1">Uncharacterized protein</fullName>
    </submittedName>
</protein>
<accession>A0A6M3LL40</accession>
<sequence>MRITAQLLKRVVPKLDSLAVDGLLGTSNSLAYKVHEIEKHFHNKERWFGASADQSGADWALEDSLTTFQAISGDGVYGADANDEALVWGTGDGTPVTGDTKFDLHRILFVTLSVDTPYIIRFVWGTGTMAAAITANQYSTIIVQNIVTGSKENGAPVDVMMPRLTYGTDKVWAQAKCATDDATADFLVGIHGYTG</sequence>
<name>A0A6M3LL40_9ZZZZ</name>
<dbReference type="AlphaFoldDB" id="A0A6M3LL40"/>
<gene>
    <name evidence="1" type="ORF">MM415B03669_0006</name>
</gene>
<proteinExistence type="predicted"/>
<reference evidence="1" key="1">
    <citation type="submission" date="2020-03" db="EMBL/GenBank/DDBJ databases">
        <title>The deep terrestrial virosphere.</title>
        <authorList>
            <person name="Holmfeldt K."/>
            <person name="Nilsson E."/>
            <person name="Simone D."/>
            <person name="Lopez-Fernandez M."/>
            <person name="Wu X."/>
            <person name="de Brujin I."/>
            <person name="Lundin D."/>
            <person name="Andersson A."/>
            <person name="Bertilsson S."/>
            <person name="Dopson M."/>
        </authorList>
    </citation>
    <scope>NUCLEOTIDE SEQUENCE</scope>
    <source>
        <strain evidence="1">MM415B03669</strain>
    </source>
</reference>
<organism evidence="1">
    <name type="scientific">viral metagenome</name>
    <dbReference type="NCBI Taxonomy" id="1070528"/>
    <lineage>
        <taxon>unclassified sequences</taxon>
        <taxon>metagenomes</taxon>
        <taxon>organismal metagenomes</taxon>
    </lineage>
</organism>
<evidence type="ECO:0000313" key="1">
    <source>
        <dbReference type="EMBL" id="QJA95069.1"/>
    </source>
</evidence>